<dbReference type="EMBL" id="CAXAMN010025201">
    <property type="protein sequence ID" value="CAK9093353.1"/>
    <property type="molecule type" value="Genomic_DNA"/>
</dbReference>
<keyword evidence="3" id="KW-1185">Reference proteome</keyword>
<feature type="region of interest" description="Disordered" evidence="1">
    <location>
        <begin position="367"/>
        <end position="454"/>
    </location>
</feature>
<comment type="caution">
    <text evidence="2">The sequence shown here is derived from an EMBL/GenBank/DDBJ whole genome shotgun (WGS) entry which is preliminary data.</text>
</comment>
<feature type="compositionally biased region" description="Basic and acidic residues" evidence="1">
    <location>
        <begin position="420"/>
        <end position="429"/>
    </location>
</feature>
<gene>
    <name evidence="2" type="ORF">CCMP2556_LOCUS44622</name>
</gene>
<organism evidence="2 3">
    <name type="scientific">Durusdinium trenchii</name>
    <dbReference type="NCBI Taxonomy" id="1381693"/>
    <lineage>
        <taxon>Eukaryota</taxon>
        <taxon>Sar</taxon>
        <taxon>Alveolata</taxon>
        <taxon>Dinophyceae</taxon>
        <taxon>Suessiales</taxon>
        <taxon>Symbiodiniaceae</taxon>
        <taxon>Durusdinium</taxon>
    </lineage>
</organism>
<name>A0ABP0R0I8_9DINO</name>
<reference evidence="2 3" key="1">
    <citation type="submission" date="2024-02" db="EMBL/GenBank/DDBJ databases">
        <authorList>
            <person name="Chen Y."/>
            <person name="Shah S."/>
            <person name="Dougan E. K."/>
            <person name="Thang M."/>
            <person name="Chan C."/>
        </authorList>
    </citation>
    <scope>NUCLEOTIDE SEQUENCE [LARGE SCALE GENOMIC DNA]</scope>
</reference>
<evidence type="ECO:0000256" key="1">
    <source>
        <dbReference type="SAM" id="MobiDB-lite"/>
    </source>
</evidence>
<sequence length="547" mass="61079">MNRTKLSICQSCLSSDEIENILTMFNHDWSVDLRSNCNRIVHFCRAGCCSSDDECHQKCRVALYAAAYRLWDIPLLYRWKHFEPAAEYVLRCLLLHGVLVSAWAHVCEPGDKEVNLQAVDEDNPDISPAMRQAVRVNKVLAMLTSPDAIENFAKALLYTLPLSQFMDELSFVESCRLRLRLRSQGLELPKSRCQVSTEDFVLMNMKLAFPIVSLSVPDALEKCKAFSAEGQMCKLCADEPFTKVLLDYVLGPRSHEEQLERVAMSQRMLKSVLAELPASSVEIEKSHANVQRDASEDRGTRPNAFTIQRNSYLLSALLEHANRLGAVEDECLGTERKKVLRIARSRVVDSSAPAAGLSLAKADRRKLNPDGTVKRKRGLLKGANTLSKVGSADAKRRNKELGKEWGSMTPAQKAPFLRRAQQEENERQKLKSTAFSRAEEEADSEPAAVGISHAQQKRLNHARLDKSLGQVVNHPIWSHGLALSDHVAALKASYVSMDQAEQSDLKAFQYDSEPTPNPQLPAFRRACLQSGMTCASSKYLTPVKSLV</sequence>
<dbReference type="Proteomes" id="UP001642484">
    <property type="component" value="Unassembled WGS sequence"/>
</dbReference>
<accession>A0ABP0R0I8</accession>
<evidence type="ECO:0000313" key="2">
    <source>
        <dbReference type="EMBL" id="CAK9093353.1"/>
    </source>
</evidence>
<feature type="compositionally biased region" description="Basic and acidic residues" evidence="1">
    <location>
        <begin position="393"/>
        <end position="403"/>
    </location>
</feature>
<evidence type="ECO:0000313" key="3">
    <source>
        <dbReference type="Proteomes" id="UP001642484"/>
    </source>
</evidence>
<proteinExistence type="predicted"/>
<protein>
    <submittedName>
        <fullName evidence="2">Uncharacterized protein</fullName>
    </submittedName>
</protein>
<feature type="non-terminal residue" evidence="2">
    <location>
        <position position="547"/>
    </location>
</feature>